<dbReference type="PANTHER" id="PTHR43096">
    <property type="entry name" value="DNAJ HOMOLOG 1, MITOCHONDRIAL-RELATED"/>
    <property type="match status" value="1"/>
</dbReference>
<gene>
    <name evidence="9 11" type="primary">dnaJ</name>
    <name evidence="11" type="ORF">GCM10007383_10690</name>
</gene>
<dbReference type="Pfam" id="PF00226">
    <property type="entry name" value="DnaJ"/>
    <property type="match status" value="1"/>
</dbReference>
<protein>
    <recommendedName>
        <fullName evidence="9">Chaperone protein DnaJ</fullName>
    </recommendedName>
</protein>
<dbReference type="InterPro" id="IPR036869">
    <property type="entry name" value="J_dom_sf"/>
</dbReference>
<keyword evidence="6 9" id="KW-0862">Zinc</keyword>
<organism evidence="11 12">
    <name type="scientific">Arenibacter certesii</name>
    <dbReference type="NCBI Taxonomy" id="228955"/>
    <lineage>
        <taxon>Bacteria</taxon>
        <taxon>Pseudomonadati</taxon>
        <taxon>Bacteroidota</taxon>
        <taxon>Flavobacteriia</taxon>
        <taxon>Flavobacteriales</taxon>
        <taxon>Flavobacteriaceae</taxon>
        <taxon>Arenibacter</taxon>
    </lineage>
</organism>
<keyword evidence="7 9" id="KW-0346">Stress response</keyword>
<dbReference type="InterPro" id="IPR001623">
    <property type="entry name" value="DnaJ_domain"/>
</dbReference>
<reference evidence="11" key="1">
    <citation type="journal article" date="2014" name="Int. J. Syst. Evol. Microbiol.">
        <title>Complete genome sequence of Corynebacterium casei LMG S-19264T (=DSM 44701T), isolated from a smear-ripened cheese.</title>
        <authorList>
            <consortium name="US DOE Joint Genome Institute (JGI-PGF)"/>
            <person name="Walter F."/>
            <person name="Albersmeier A."/>
            <person name="Kalinowski J."/>
            <person name="Ruckert C."/>
        </authorList>
    </citation>
    <scope>NUCLEOTIDE SEQUENCE</scope>
    <source>
        <strain evidence="11">KCTC 12113</strain>
    </source>
</reference>
<evidence type="ECO:0000256" key="3">
    <source>
        <dbReference type="ARBA" id="ARBA00022723"/>
    </source>
</evidence>
<dbReference type="Pfam" id="PF00684">
    <property type="entry name" value="DnaJ_CXXCXGXG"/>
    <property type="match status" value="1"/>
</dbReference>
<dbReference type="GO" id="GO:0006260">
    <property type="term" value="P:DNA replication"/>
    <property type="evidence" value="ECO:0007669"/>
    <property type="project" value="UniProtKB-KW"/>
</dbReference>
<keyword evidence="1 9" id="KW-0963">Cytoplasm</keyword>
<dbReference type="PRINTS" id="PR00625">
    <property type="entry name" value="JDOMAIN"/>
</dbReference>
<accession>A0A918IQN9</accession>
<dbReference type="HAMAP" id="MF_01152">
    <property type="entry name" value="DnaJ"/>
    <property type="match status" value="1"/>
</dbReference>
<dbReference type="SUPFAM" id="SSF46565">
    <property type="entry name" value="Chaperone J-domain"/>
    <property type="match status" value="1"/>
</dbReference>
<keyword evidence="3 9" id="KW-0479">Metal-binding</keyword>
<evidence type="ECO:0000256" key="4">
    <source>
        <dbReference type="ARBA" id="ARBA00022737"/>
    </source>
</evidence>
<dbReference type="InterPro" id="IPR012724">
    <property type="entry name" value="DnaJ"/>
</dbReference>
<keyword evidence="4 9" id="KW-0677">Repeat</keyword>
<comment type="subcellular location">
    <subcellularLocation>
        <location evidence="9">Cytoplasm</location>
    </subcellularLocation>
</comment>
<dbReference type="SMART" id="SM00271">
    <property type="entry name" value="DnaJ"/>
    <property type="match status" value="1"/>
</dbReference>
<keyword evidence="12" id="KW-1185">Reference proteome</keyword>
<name>A0A918IQN9_9FLAO</name>
<dbReference type="Pfam" id="PF01556">
    <property type="entry name" value="DnaJ_C"/>
    <property type="match status" value="1"/>
</dbReference>
<evidence type="ECO:0000256" key="7">
    <source>
        <dbReference type="ARBA" id="ARBA00023016"/>
    </source>
</evidence>
<comment type="function">
    <text evidence="9">Participates actively in the response to hyperosmotic and heat shock by preventing the aggregation of stress-denatured proteins and by disaggregating proteins, also in an autonomous, DnaK-independent fashion. Unfolded proteins bind initially to DnaJ; upon interaction with the DnaJ-bound protein, DnaK hydrolyzes its bound ATP, resulting in the formation of a stable complex. GrpE releases ADP from DnaK; ATP binding to DnaK triggers the release of the substrate protein, thus completing the reaction cycle. Several rounds of ATP-dependent interactions between DnaJ, DnaK and GrpE are required for fully efficient folding. Also involved, together with DnaK and GrpE, in the DNA replication of plasmids through activation of initiation proteins.</text>
</comment>
<keyword evidence="5" id="KW-0863">Zinc-finger</keyword>
<dbReference type="GO" id="GO:0031072">
    <property type="term" value="F:heat shock protein binding"/>
    <property type="evidence" value="ECO:0007669"/>
    <property type="project" value="InterPro"/>
</dbReference>
<dbReference type="InterPro" id="IPR018253">
    <property type="entry name" value="DnaJ_domain_CS"/>
</dbReference>
<dbReference type="FunFam" id="1.10.287.110:FF:000034">
    <property type="entry name" value="Chaperone protein DnaJ"/>
    <property type="match status" value="1"/>
</dbReference>
<dbReference type="InterPro" id="IPR001305">
    <property type="entry name" value="HSP_DnaJ_Cys-rich_dom"/>
</dbReference>
<dbReference type="CDD" id="cd10719">
    <property type="entry name" value="DnaJ_zf"/>
    <property type="match status" value="1"/>
</dbReference>
<evidence type="ECO:0000313" key="12">
    <source>
        <dbReference type="Proteomes" id="UP000634668"/>
    </source>
</evidence>
<evidence type="ECO:0000313" key="11">
    <source>
        <dbReference type="EMBL" id="GGW27207.1"/>
    </source>
</evidence>
<dbReference type="GO" id="GO:0009408">
    <property type="term" value="P:response to heat"/>
    <property type="evidence" value="ECO:0007669"/>
    <property type="project" value="InterPro"/>
</dbReference>
<feature type="binding site" evidence="9">
    <location>
        <position position="163"/>
    </location>
    <ligand>
        <name>Zn(2+)</name>
        <dbReference type="ChEBI" id="CHEBI:29105"/>
        <label>2</label>
    </ligand>
</feature>
<dbReference type="PANTHER" id="PTHR43096:SF48">
    <property type="entry name" value="CHAPERONE PROTEIN DNAJ"/>
    <property type="match status" value="1"/>
</dbReference>
<dbReference type="NCBIfam" id="NF008035">
    <property type="entry name" value="PRK10767.1"/>
    <property type="match status" value="1"/>
</dbReference>
<dbReference type="AlphaFoldDB" id="A0A918IQN9"/>
<proteinExistence type="inferred from homology"/>
<feature type="domain" description="J" evidence="10">
    <location>
        <begin position="4"/>
        <end position="69"/>
    </location>
</feature>
<dbReference type="InterPro" id="IPR008971">
    <property type="entry name" value="HSP40/DnaJ_pept-bd"/>
</dbReference>
<comment type="domain">
    <text evidence="9">The J domain is necessary and sufficient to stimulate DnaK ATPase activity. Zinc center 1 plays an important role in the autonomous, DnaK-independent chaperone activity of DnaJ. Zinc center 2 is essential for interaction with DnaK and for DnaJ activity.</text>
</comment>
<feature type="binding site" evidence="9">
    <location>
        <position position="189"/>
    </location>
    <ligand>
        <name>Zn(2+)</name>
        <dbReference type="ChEBI" id="CHEBI:29105"/>
        <label>2</label>
    </ligand>
</feature>
<dbReference type="InterPro" id="IPR036410">
    <property type="entry name" value="HSP_DnaJ_Cys-rich_dom_sf"/>
</dbReference>
<comment type="similarity">
    <text evidence="9">Belongs to the DnaJ family.</text>
</comment>
<dbReference type="RefSeq" id="WP_026812074.1">
    <property type="nucleotide sequence ID" value="NZ_BMWP01000005.1"/>
</dbReference>
<keyword evidence="2 9" id="KW-0235">DNA replication</keyword>
<sequence>MKEDYYDILGIGKNASAAEIKKAYRKKAIEFHPDKNPGDAKAEEMFKKAAEAYEVLSDPNKKSRYDQYGHAAFEGGGGFGGGGMNMDDIFSQFGDIFGGAFGGGGFSGFSGFSGGGQRRSKGSNLRIRVKLNLEEIANGVEKTVKVKRKVQAEGVTYKTCGTCGGRGQVTKITNTILGRMQTAATCSACGGSGQIIDSKPSDADAQGLKVSEETVSINIPAGVEEGMQLKVPNKGNDAPGDGIPGDLLVAIETEEHPTLKREGDNLHYDLYISYSDAVLGTSKEIDTVGGKVRIKLEAGIQSGKILRLRGKGISSLSGYGSGDLLVHVNVWTPKELNKEQREFFERMQNNENFEPRPERSDKSFFEKVKDMFS</sequence>
<dbReference type="EMBL" id="BMWP01000005">
    <property type="protein sequence ID" value="GGW27207.1"/>
    <property type="molecule type" value="Genomic_DNA"/>
</dbReference>
<keyword evidence="8 9" id="KW-0143">Chaperone</keyword>
<dbReference type="GO" id="GO:0042026">
    <property type="term" value="P:protein refolding"/>
    <property type="evidence" value="ECO:0007669"/>
    <property type="project" value="TreeGrafter"/>
</dbReference>
<dbReference type="Proteomes" id="UP000634668">
    <property type="component" value="Unassembled WGS sequence"/>
</dbReference>
<dbReference type="Gene3D" id="1.10.287.110">
    <property type="entry name" value="DnaJ domain"/>
    <property type="match status" value="1"/>
</dbReference>
<dbReference type="Gene3D" id="2.10.230.10">
    <property type="entry name" value="Heat shock protein DnaJ, cysteine-rich domain"/>
    <property type="match status" value="1"/>
</dbReference>
<dbReference type="CDD" id="cd10747">
    <property type="entry name" value="DnaJ_C"/>
    <property type="match status" value="1"/>
</dbReference>
<dbReference type="PROSITE" id="PS00636">
    <property type="entry name" value="DNAJ_1"/>
    <property type="match status" value="1"/>
</dbReference>
<dbReference type="SUPFAM" id="SSF57938">
    <property type="entry name" value="DnaJ/Hsp40 cysteine-rich domain"/>
    <property type="match status" value="1"/>
</dbReference>
<feature type="binding site" evidence="9">
    <location>
        <position position="186"/>
    </location>
    <ligand>
        <name>Zn(2+)</name>
        <dbReference type="ChEBI" id="CHEBI:29105"/>
        <label>2</label>
    </ligand>
</feature>
<comment type="caution">
    <text evidence="9">Lacks conserved residue(s) required for the propagation of feature annotation.</text>
</comment>
<feature type="binding site" evidence="9">
    <location>
        <position position="160"/>
    </location>
    <ligand>
        <name>Zn(2+)</name>
        <dbReference type="ChEBI" id="CHEBI:29105"/>
        <label>2</label>
    </ligand>
</feature>
<evidence type="ECO:0000256" key="9">
    <source>
        <dbReference type="HAMAP-Rule" id="MF_01152"/>
    </source>
</evidence>
<evidence type="ECO:0000256" key="8">
    <source>
        <dbReference type="ARBA" id="ARBA00023186"/>
    </source>
</evidence>
<evidence type="ECO:0000256" key="6">
    <source>
        <dbReference type="ARBA" id="ARBA00022833"/>
    </source>
</evidence>
<dbReference type="CDD" id="cd06257">
    <property type="entry name" value="DnaJ"/>
    <property type="match status" value="1"/>
</dbReference>
<evidence type="ECO:0000259" key="10">
    <source>
        <dbReference type="PROSITE" id="PS50076"/>
    </source>
</evidence>
<dbReference type="InterPro" id="IPR002939">
    <property type="entry name" value="DnaJ_C"/>
</dbReference>
<comment type="caution">
    <text evidence="11">The sequence shown here is derived from an EMBL/GenBank/DDBJ whole genome shotgun (WGS) entry which is preliminary data.</text>
</comment>
<dbReference type="GO" id="GO:0008270">
    <property type="term" value="F:zinc ion binding"/>
    <property type="evidence" value="ECO:0007669"/>
    <property type="project" value="UniProtKB-UniRule"/>
</dbReference>
<dbReference type="FunFam" id="2.60.260.20:FF:000005">
    <property type="entry name" value="Chaperone protein dnaJ 1, mitochondrial"/>
    <property type="match status" value="1"/>
</dbReference>
<dbReference type="GO" id="GO:0005737">
    <property type="term" value="C:cytoplasm"/>
    <property type="evidence" value="ECO:0007669"/>
    <property type="project" value="UniProtKB-SubCell"/>
</dbReference>
<dbReference type="Gene3D" id="2.60.260.20">
    <property type="entry name" value="Urease metallochaperone UreE, N-terminal domain"/>
    <property type="match status" value="2"/>
</dbReference>
<comment type="cofactor">
    <cofactor evidence="9">
        <name>Zn(2+)</name>
        <dbReference type="ChEBI" id="CHEBI:29105"/>
    </cofactor>
    <text evidence="9">Binds 2 Zn(2+) ions per monomer.</text>
</comment>
<dbReference type="GO" id="GO:0051082">
    <property type="term" value="F:unfolded protein binding"/>
    <property type="evidence" value="ECO:0007669"/>
    <property type="project" value="UniProtKB-UniRule"/>
</dbReference>
<comment type="subunit">
    <text evidence="9">Homodimer.</text>
</comment>
<evidence type="ECO:0000256" key="2">
    <source>
        <dbReference type="ARBA" id="ARBA00022705"/>
    </source>
</evidence>
<dbReference type="PROSITE" id="PS50076">
    <property type="entry name" value="DNAJ_2"/>
    <property type="match status" value="1"/>
</dbReference>
<reference evidence="11" key="2">
    <citation type="submission" date="2020-09" db="EMBL/GenBank/DDBJ databases">
        <authorList>
            <person name="Sun Q."/>
            <person name="Kim S."/>
        </authorList>
    </citation>
    <scope>NUCLEOTIDE SEQUENCE</scope>
    <source>
        <strain evidence="11">KCTC 12113</strain>
    </source>
</reference>
<dbReference type="GO" id="GO:0005524">
    <property type="term" value="F:ATP binding"/>
    <property type="evidence" value="ECO:0007669"/>
    <property type="project" value="InterPro"/>
</dbReference>
<evidence type="ECO:0000256" key="1">
    <source>
        <dbReference type="ARBA" id="ARBA00022490"/>
    </source>
</evidence>
<evidence type="ECO:0000256" key="5">
    <source>
        <dbReference type="ARBA" id="ARBA00022771"/>
    </source>
</evidence>
<dbReference type="SUPFAM" id="SSF49493">
    <property type="entry name" value="HSP40/DnaJ peptide-binding domain"/>
    <property type="match status" value="2"/>
</dbReference>